<sequence length="714" mass="82028">MHSCDPSTCMSSIKPTARLVAVCQKEQVSSFDKRQIPINIDENLIMKLQVDDACITCDHHCCNKKTKKYETFINGYKKLTMEELNEALCVPSTQIKEYILHSVPCIGCRTSIENFIKLLLEHHHSGLEPLIMNEKASITVTKIYSSSPDNIYTLFYVHGSKLNSFIESIPKSKKNRRCIIHSLDKTKSINDWELVWDSMNEECRHTITLVEADCLLDTLENYLHKHKFCSECKLKVLEAYDILLDNGDNKHRDKKGYCPALYEGLRSCTNDKHIHIESNKVFIGNLIARAESEIQDSRRERHAKTLDIAQEEILTCIGIYLFERFDKIYRTMRSEEQTWQLLFYIGIDCLRLNFEKAVDGKQDFSRTLQILCDEFREADELKIQKKQQKRSKRKARRQMKTNENNKRIENKMREEIDEKPTSRSNSNDNKQETITRRRTSSCCSCLCHSCDERSKSLSVSHTTLPFASLVKSQSCPSSLLFTSECTPKPSHEVNGEQTMPLSSSLETLFSSVSTRECVCHGRNLEKQQVSCDECPTSSSLSCIRCSSTRTDLGYSSGQDETCSVGPCECSLLCDGCLTKLSHCCPLHEADEHSDEHGDSVSPCNSVLFSGIYSPNCYVHNTLIDLKKTIELCDTTGKHTLKLQLSQKYPFFHMDLKQTWDENSPTDSDSQTFISDNDLRRFSMLNKNFEIKRAQLRDNIKLKFLAWKQRLPYKA</sequence>
<evidence type="ECO:0000313" key="3">
    <source>
        <dbReference type="Proteomes" id="UP000663855"/>
    </source>
</evidence>
<accession>A0A815ZQ94</accession>
<feature type="compositionally biased region" description="Basic residues" evidence="1">
    <location>
        <begin position="384"/>
        <end position="399"/>
    </location>
</feature>
<dbReference type="GO" id="GO:0005737">
    <property type="term" value="C:cytoplasm"/>
    <property type="evidence" value="ECO:0007669"/>
    <property type="project" value="TreeGrafter"/>
</dbReference>
<feature type="compositionally biased region" description="Basic and acidic residues" evidence="1">
    <location>
        <begin position="403"/>
        <end position="421"/>
    </location>
</feature>
<evidence type="ECO:0000313" key="2">
    <source>
        <dbReference type="EMBL" id="CAF1587684.1"/>
    </source>
</evidence>
<dbReference type="InterPro" id="IPR026073">
    <property type="entry name" value="GGNBP2"/>
</dbReference>
<protein>
    <recommendedName>
        <fullName evidence="4">Gametogenetin-binding protein 2</fullName>
    </recommendedName>
</protein>
<dbReference type="GO" id="GO:0005634">
    <property type="term" value="C:nucleus"/>
    <property type="evidence" value="ECO:0007669"/>
    <property type="project" value="TreeGrafter"/>
</dbReference>
<dbReference type="PANTHER" id="PTHR13601">
    <property type="entry name" value="GAMETOGENETIN-BINDING PROTEIN 2"/>
    <property type="match status" value="1"/>
</dbReference>
<evidence type="ECO:0000256" key="1">
    <source>
        <dbReference type="SAM" id="MobiDB-lite"/>
    </source>
</evidence>
<evidence type="ECO:0008006" key="4">
    <source>
        <dbReference type="Google" id="ProtNLM"/>
    </source>
</evidence>
<dbReference type="PANTHER" id="PTHR13601:SF2">
    <property type="entry name" value="GAMETOGENETIN-BINDING PROTEIN 2"/>
    <property type="match status" value="1"/>
</dbReference>
<dbReference type="EMBL" id="CAJNOV010016263">
    <property type="protein sequence ID" value="CAF1587684.1"/>
    <property type="molecule type" value="Genomic_DNA"/>
</dbReference>
<name>A0A815ZQ94_9BILA</name>
<organism evidence="2 3">
    <name type="scientific">Rotaria magnacalcarata</name>
    <dbReference type="NCBI Taxonomy" id="392030"/>
    <lineage>
        <taxon>Eukaryota</taxon>
        <taxon>Metazoa</taxon>
        <taxon>Spiralia</taxon>
        <taxon>Gnathifera</taxon>
        <taxon>Rotifera</taxon>
        <taxon>Eurotatoria</taxon>
        <taxon>Bdelloidea</taxon>
        <taxon>Philodinida</taxon>
        <taxon>Philodinidae</taxon>
        <taxon>Rotaria</taxon>
    </lineage>
</organism>
<comment type="caution">
    <text evidence="2">The sequence shown here is derived from an EMBL/GenBank/DDBJ whole genome shotgun (WGS) entry which is preliminary data.</text>
</comment>
<feature type="region of interest" description="Disordered" evidence="1">
    <location>
        <begin position="383"/>
        <end position="433"/>
    </location>
</feature>
<proteinExistence type="predicted"/>
<dbReference type="Proteomes" id="UP000663855">
    <property type="component" value="Unassembled WGS sequence"/>
</dbReference>
<reference evidence="2" key="1">
    <citation type="submission" date="2021-02" db="EMBL/GenBank/DDBJ databases">
        <authorList>
            <person name="Nowell W R."/>
        </authorList>
    </citation>
    <scope>NUCLEOTIDE SEQUENCE</scope>
</reference>
<gene>
    <name evidence="2" type="ORF">CJN711_LOCUS33685</name>
</gene>
<dbReference type="AlphaFoldDB" id="A0A815ZQ94"/>